<organism evidence="1 2">
    <name type="scientific">Pseudomonas oryzihabitans</name>
    <dbReference type="NCBI Taxonomy" id="47885"/>
    <lineage>
        <taxon>Bacteria</taxon>
        <taxon>Pseudomonadati</taxon>
        <taxon>Pseudomonadota</taxon>
        <taxon>Gammaproteobacteria</taxon>
        <taxon>Pseudomonadales</taxon>
        <taxon>Pseudomonadaceae</taxon>
        <taxon>Pseudomonas</taxon>
    </lineage>
</organism>
<evidence type="ECO:0000313" key="1">
    <source>
        <dbReference type="EMBL" id="ALZ84908.1"/>
    </source>
</evidence>
<proteinExistence type="predicted"/>
<dbReference type="RefSeq" id="WP_059315082.1">
    <property type="nucleotide sequence ID" value="NZ_CP013987.1"/>
</dbReference>
<reference evidence="1 2" key="1">
    <citation type="submission" date="2016-01" db="EMBL/GenBank/DDBJ databases">
        <title>Annotation of Pseudomonas oryzihabitans USDA-ARS-USMARC-56511.</title>
        <authorList>
            <person name="Harhay G.P."/>
            <person name="Harhay D.M."/>
            <person name="Smith T.P.L."/>
            <person name="Bono J.L."/>
            <person name="Heaton M.P."/>
            <person name="Clawson M.L."/>
            <person name="Chitko-Mckown C.G."/>
            <person name="Capik S.F."/>
            <person name="DeDonder K.D."/>
            <person name="Apley M.D."/>
            <person name="Lubbers B.V."/>
            <person name="White B.J."/>
            <person name="Larson R.L."/>
        </authorList>
    </citation>
    <scope>NUCLEOTIDE SEQUENCE [LARGE SCALE GENOMIC DNA]</scope>
    <source>
        <strain evidence="1 2">USDA-ARS-USMARC-56511</strain>
    </source>
</reference>
<dbReference type="Proteomes" id="UP000064137">
    <property type="component" value="Chromosome"/>
</dbReference>
<name>A0A0U4WKG3_9PSED</name>
<dbReference type="EMBL" id="CP013987">
    <property type="protein sequence ID" value="ALZ84908.1"/>
    <property type="molecule type" value="Genomic_DNA"/>
</dbReference>
<dbReference type="AlphaFoldDB" id="A0A0U4WKG3"/>
<evidence type="ECO:0008006" key="3">
    <source>
        <dbReference type="Google" id="ProtNLM"/>
    </source>
</evidence>
<dbReference type="OrthoDB" id="8778976at2"/>
<gene>
    <name evidence="1" type="ORF">APT59_12170</name>
</gene>
<sequence length="102" mass="11893">MYLVQLLLPLNDNDGQRLPGALFQEVRQVLVERFGGLTAFSRAPVEGLCQDEADQVEDDELLVYEVMTEALDRAWWDGYRRQLEVAFRQREILIRAQPTERL</sequence>
<dbReference type="KEGG" id="por:APT59_12170"/>
<evidence type="ECO:0000313" key="2">
    <source>
        <dbReference type="Proteomes" id="UP000064137"/>
    </source>
</evidence>
<accession>A0A0U4WKG3</accession>
<protein>
    <recommendedName>
        <fullName evidence="3">DUF4286 family protein</fullName>
    </recommendedName>
</protein>